<evidence type="ECO:0000256" key="1">
    <source>
        <dbReference type="ARBA" id="ARBA00023172"/>
    </source>
</evidence>
<name>A0ABU7VNR3_9BACL</name>
<evidence type="ECO:0000313" key="3">
    <source>
        <dbReference type="EMBL" id="MEF2965404.1"/>
    </source>
</evidence>
<reference evidence="3 4" key="1">
    <citation type="submission" date="2024-02" db="EMBL/GenBank/DDBJ databases">
        <title>A nitrogen-fixing paenibacillus bacterium.</title>
        <authorList>
            <person name="Zhang W.L."/>
            <person name="Chen S.F."/>
        </authorList>
    </citation>
    <scope>NUCLEOTIDE SEQUENCE [LARGE SCALE GENOMIC DNA]</scope>
    <source>
        <strain evidence="3 4">M1</strain>
    </source>
</reference>
<dbReference type="PANTHER" id="PTHR30349:SF64">
    <property type="entry name" value="PROPHAGE INTEGRASE INTD-RELATED"/>
    <property type="match status" value="1"/>
</dbReference>
<protein>
    <submittedName>
        <fullName evidence="3">Tyrosine-type recombinase/integrase</fullName>
    </submittedName>
</protein>
<dbReference type="InterPro" id="IPR011010">
    <property type="entry name" value="DNA_brk_join_enz"/>
</dbReference>
<feature type="domain" description="Tyr recombinase" evidence="2">
    <location>
        <begin position="1"/>
        <end position="131"/>
    </location>
</feature>
<dbReference type="InterPro" id="IPR050090">
    <property type="entry name" value="Tyrosine_recombinase_XerCD"/>
</dbReference>
<dbReference type="EMBL" id="JAZHPZ010000002">
    <property type="protein sequence ID" value="MEF2965404.1"/>
    <property type="molecule type" value="Genomic_DNA"/>
</dbReference>
<dbReference type="SUPFAM" id="SSF56349">
    <property type="entry name" value="DNA breaking-rejoining enzymes"/>
    <property type="match status" value="1"/>
</dbReference>
<dbReference type="Gene3D" id="1.10.443.10">
    <property type="entry name" value="Intergrase catalytic core"/>
    <property type="match status" value="1"/>
</dbReference>
<evidence type="ECO:0000259" key="2">
    <source>
        <dbReference type="PROSITE" id="PS51898"/>
    </source>
</evidence>
<organism evidence="3 4">
    <name type="scientific">Paenibacillus haidiansis</name>
    <dbReference type="NCBI Taxonomy" id="1574488"/>
    <lineage>
        <taxon>Bacteria</taxon>
        <taxon>Bacillati</taxon>
        <taxon>Bacillota</taxon>
        <taxon>Bacilli</taxon>
        <taxon>Bacillales</taxon>
        <taxon>Paenibacillaceae</taxon>
        <taxon>Paenibacillus</taxon>
    </lineage>
</organism>
<dbReference type="RefSeq" id="WP_331845636.1">
    <property type="nucleotide sequence ID" value="NZ_JAZHPZ010000002.1"/>
</dbReference>
<sequence>MRDIDSSRKLIHIRQGKGGKDRYSLLSNAVLEILREYLNSHAVTDYLFPGGDKIDRHLSERTAQYVFEQAKRKADIPKRASIHTLRHSFATHLLEGGTDLRHIQELLGHANVKTTQIYTHVSRKDLNRIQSPLDRIMDNKSKAKKE</sequence>
<comment type="caution">
    <text evidence="3">The sequence shown here is derived from an EMBL/GenBank/DDBJ whole genome shotgun (WGS) entry which is preliminary data.</text>
</comment>
<dbReference type="Pfam" id="PF00589">
    <property type="entry name" value="Phage_integrase"/>
    <property type="match status" value="1"/>
</dbReference>
<dbReference type="PROSITE" id="PS51898">
    <property type="entry name" value="TYR_RECOMBINASE"/>
    <property type="match status" value="1"/>
</dbReference>
<evidence type="ECO:0000313" key="4">
    <source>
        <dbReference type="Proteomes" id="UP001306950"/>
    </source>
</evidence>
<gene>
    <name evidence="3" type="ORF">V3851_06115</name>
</gene>
<dbReference type="InterPro" id="IPR002104">
    <property type="entry name" value="Integrase_catalytic"/>
</dbReference>
<proteinExistence type="predicted"/>
<keyword evidence="1" id="KW-0233">DNA recombination</keyword>
<dbReference type="PANTHER" id="PTHR30349">
    <property type="entry name" value="PHAGE INTEGRASE-RELATED"/>
    <property type="match status" value="1"/>
</dbReference>
<dbReference type="Proteomes" id="UP001306950">
    <property type="component" value="Unassembled WGS sequence"/>
</dbReference>
<accession>A0ABU7VNR3</accession>
<keyword evidence="4" id="KW-1185">Reference proteome</keyword>
<dbReference type="InterPro" id="IPR013762">
    <property type="entry name" value="Integrase-like_cat_sf"/>
</dbReference>